<dbReference type="EMBL" id="LSSM01001322">
    <property type="protein sequence ID" value="OMJ26842.1"/>
    <property type="molecule type" value="Genomic_DNA"/>
</dbReference>
<name>A0A1R1YIW0_9FUNG</name>
<dbReference type="AlphaFoldDB" id="A0A1R1YIW0"/>
<organism evidence="1 2">
    <name type="scientific">Smittium culicis</name>
    <dbReference type="NCBI Taxonomy" id="133412"/>
    <lineage>
        <taxon>Eukaryota</taxon>
        <taxon>Fungi</taxon>
        <taxon>Fungi incertae sedis</taxon>
        <taxon>Zoopagomycota</taxon>
        <taxon>Kickxellomycotina</taxon>
        <taxon>Harpellomycetes</taxon>
        <taxon>Harpellales</taxon>
        <taxon>Legeriomycetaceae</taxon>
        <taxon>Smittium</taxon>
    </lineage>
</organism>
<accession>A0A1R1YIW0</accession>
<reference evidence="2" key="1">
    <citation type="submission" date="2017-01" db="EMBL/GenBank/DDBJ databases">
        <authorList>
            <person name="Wang Y."/>
            <person name="White M."/>
            <person name="Kvist S."/>
            <person name="Moncalvo J.-M."/>
        </authorList>
    </citation>
    <scope>NUCLEOTIDE SEQUENCE [LARGE SCALE GENOMIC DNA]</scope>
    <source>
        <strain evidence="2">ID-206-W2</strain>
    </source>
</reference>
<protein>
    <submittedName>
        <fullName evidence="1">Uncharacterized protein</fullName>
    </submittedName>
</protein>
<proteinExistence type="predicted"/>
<comment type="caution">
    <text evidence="1">The sequence shown here is derived from an EMBL/GenBank/DDBJ whole genome shotgun (WGS) entry which is preliminary data.</text>
</comment>
<sequence>MASNLLFLRGVLEVRLRYGGEILGMIRVRSSFLKMDLNNGWAISGWNLRFHLCMRVLAMPELENTRNSRIFRRPTDFCLRIGLMGHGEKSPMTD</sequence>
<evidence type="ECO:0000313" key="1">
    <source>
        <dbReference type="EMBL" id="OMJ26842.1"/>
    </source>
</evidence>
<evidence type="ECO:0000313" key="2">
    <source>
        <dbReference type="Proteomes" id="UP000187429"/>
    </source>
</evidence>
<keyword evidence="2" id="KW-1185">Reference proteome</keyword>
<gene>
    <name evidence="1" type="ORF">AYI69_g3744</name>
</gene>
<dbReference type="Proteomes" id="UP000187429">
    <property type="component" value="Unassembled WGS sequence"/>
</dbReference>
<dbReference type="OrthoDB" id="5534248at2759"/>